<dbReference type="InterPro" id="IPR029209">
    <property type="entry name" value="DML1/Misato_tubulin"/>
</dbReference>
<comment type="subcellular location">
    <subcellularLocation>
        <location evidence="2">Mitochondrion</location>
    </subcellularLocation>
</comment>
<dbReference type="HOGENOM" id="CLU_022511_2_2_1"/>
<evidence type="ECO:0000256" key="5">
    <source>
        <dbReference type="ARBA" id="ARBA00022030"/>
    </source>
</evidence>
<dbReference type="Gene3D" id="3.40.50.1440">
    <property type="entry name" value="Tubulin/FtsZ, GTPase domain"/>
    <property type="match status" value="1"/>
</dbReference>
<keyword evidence="10" id="KW-1185">Reference proteome</keyword>
<dbReference type="EMBL" id="LN736360">
    <property type="protein sequence ID" value="CEP60183.1"/>
    <property type="molecule type" value="Genomic_DNA"/>
</dbReference>
<evidence type="ECO:0000256" key="3">
    <source>
        <dbReference type="ARBA" id="ARBA00008507"/>
    </source>
</evidence>
<dbReference type="InterPro" id="IPR019605">
    <property type="entry name" value="Misato_II_tubulin-like"/>
</dbReference>
<evidence type="ECO:0000259" key="8">
    <source>
        <dbReference type="Pfam" id="PF14881"/>
    </source>
</evidence>
<dbReference type="OrthoDB" id="271881at2759"/>
<evidence type="ECO:0000313" key="9">
    <source>
        <dbReference type="EMBL" id="CEP60183.1"/>
    </source>
</evidence>
<comment type="similarity">
    <text evidence="3">Belongs to the misato family.</text>
</comment>
<evidence type="ECO:0000256" key="1">
    <source>
        <dbReference type="ARBA" id="ARBA00003757"/>
    </source>
</evidence>
<evidence type="ECO:0000256" key="4">
    <source>
        <dbReference type="ARBA" id="ARBA00014097"/>
    </source>
</evidence>
<dbReference type="InterPro" id="IPR049942">
    <property type="entry name" value="DML1/Misato"/>
</dbReference>
<reference evidence="9 10" key="1">
    <citation type="submission" date="2014-12" db="EMBL/GenBank/DDBJ databases">
        <authorList>
            <person name="Neuveglise Cecile"/>
        </authorList>
    </citation>
    <scope>NUCLEOTIDE SEQUENCE [LARGE SCALE GENOMIC DNA]</scope>
    <source>
        <strain evidence="9 10">CBS 12615</strain>
    </source>
</reference>
<evidence type="ECO:0000259" key="7">
    <source>
        <dbReference type="Pfam" id="PF10644"/>
    </source>
</evidence>
<feature type="domain" description="Misato Segment II tubulin-like" evidence="7">
    <location>
        <begin position="2"/>
        <end position="116"/>
    </location>
</feature>
<dbReference type="PANTHER" id="PTHR13391">
    <property type="entry name" value="MITOCHONDRIAL DISTRIBUTION REGULATOR MISATO"/>
    <property type="match status" value="1"/>
</dbReference>
<feature type="domain" description="DML1/Misato tubulin" evidence="8">
    <location>
        <begin position="122"/>
        <end position="308"/>
    </location>
</feature>
<dbReference type="Proteomes" id="UP000054304">
    <property type="component" value="Unassembled WGS sequence"/>
</dbReference>
<dbReference type="STRING" id="1245769.A0A0C7MK77"/>
<dbReference type="Pfam" id="PF10644">
    <property type="entry name" value="Misat_Tub_SegII"/>
    <property type="match status" value="1"/>
</dbReference>
<dbReference type="GeneID" id="34683557"/>
<gene>
    <name evidence="9" type="ORF">LALA0_S01e04896g</name>
</gene>
<dbReference type="InterPro" id="IPR036525">
    <property type="entry name" value="Tubulin/FtsZ_GTPase_sf"/>
</dbReference>
<protein>
    <recommendedName>
        <fullName evidence="4">Protein DML1</fullName>
    </recommendedName>
    <alternativeName>
        <fullName evidence="5">Protein dml1</fullName>
    </alternativeName>
</protein>
<keyword evidence="6" id="KW-0496">Mitochondrion</keyword>
<dbReference type="GO" id="GO:0006276">
    <property type="term" value="P:plasmid maintenance"/>
    <property type="evidence" value="ECO:0007669"/>
    <property type="project" value="EnsemblFungi"/>
</dbReference>
<dbReference type="RefSeq" id="XP_022626428.1">
    <property type="nucleotide sequence ID" value="XM_022774319.1"/>
</dbReference>
<evidence type="ECO:0000256" key="6">
    <source>
        <dbReference type="ARBA" id="ARBA00023128"/>
    </source>
</evidence>
<dbReference type="GO" id="GO:0007005">
    <property type="term" value="P:mitochondrion organization"/>
    <property type="evidence" value="ECO:0007669"/>
    <property type="project" value="InterPro"/>
</dbReference>
<dbReference type="AlphaFoldDB" id="A0A0C7MK77"/>
<comment type="function">
    <text evidence="1">Involved in the partitioning of the mitochondrial organelle and mitochondrial DNA (mtDNA) inheritance.</text>
</comment>
<accession>A0A0C7MK77</accession>
<proteinExistence type="inferred from homology"/>
<evidence type="ECO:0000313" key="10">
    <source>
        <dbReference type="Proteomes" id="UP000054304"/>
    </source>
</evidence>
<organism evidence="9 10">
    <name type="scientific">Lachancea lanzarotensis</name>
    <dbReference type="NCBI Taxonomy" id="1245769"/>
    <lineage>
        <taxon>Eukaryota</taxon>
        <taxon>Fungi</taxon>
        <taxon>Dikarya</taxon>
        <taxon>Ascomycota</taxon>
        <taxon>Saccharomycotina</taxon>
        <taxon>Saccharomycetes</taxon>
        <taxon>Saccharomycetales</taxon>
        <taxon>Saccharomycetaceae</taxon>
        <taxon>Lachancea</taxon>
    </lineage>
</organism>
<dbReference type="Pfam" id="PF14881">
    <property type="entry name" value="Tubulin_3"/>
    <property type="match status" value="1"/>
</dbReference>
<dbReference type="GO" id="GO:0005739">
    <property type="term" value="C:mitochondrion"/>
    <property type="evidence" value="ECO:0007669"/>
    <property type="project" value="UniProtKB-SubCell"/>
</dbReference>
<dbReference type="SUPFAM" id="SSF52490">
    <property type="entry name" value="Tubulin nucleotide-binding domain-like"/>
    <property type="match status" value="1"/>
</dbReference>
<dbReference type="PANTHER" id="PTHR13391:SF0">
    <property type="entry name" value="PROTEIN MISATO HOMOLOG 1"/>
    <property type="match status" value="1"/>
</dbReference>
<sequence length="464" mass="53306">MREVISISASHRANHVLTQFYNGQEQLLQATNNVNEPGVFLNPVVDRISKTVSYSPRALLWDARNGVGSLGLHEYETGHDYYFDPDRKPEEATQKGVQVIQTHQRIPKSEYQTAIDSNGRLPELTDANTKYWSDYTKLVFGSSNLSSLKDWYHNVEDPSLPDFQDQNQAYFNNYEVGYNEFKSNYSTEFLDEKFHWQLESCDGLQGINLVSELDNGWGGFSSSLLLEVRDELPKTDIITWGFNKDDALTLQKPVRSSKTNFDLICNKIRSTISLVRDSELFFPLYSNPQQSLWQSAGAATLLFDAVNSVSSNRVPEDRVLFGQIVAMLTQGETRQNVVSQLEADNIDFSFYSRIPKVKTTGEKVFNKLVISRDSTSVVKEPWMLKSYEWQPSDTIPMDYRANTKYTTNLAVTEQPRDVFKSWFDLVSRYFRYDSDREELKEELGTLASEYEHGWYDDDESGDDC</sequence>
<name>A0A0C7MK77_9SACH</name>
<evidence type="ECO:0000256" key="2">
    <source>
        <dbReference type="ARBA" id="ARBA00004173"/>
    </source>
</evidence>